<evidence type="ECO:0000256" key="2">
    <source>
        <dbReference type="ARBA" id="ARBA00022475"/>
    </source>
</evidence>
<dbReference type="PANTHER" id="PTHR47371">
    <property type="entry name" value="LIPOTEICHOIC ACID SYNTHASE"/>
    <property type="match status" value="1"/>
</dbReference>
<name>A0ABW9YH90_9GAMM</name>
<evidence type="ECO:0000313" key="8">
    <source>
        <dbReference type="EMBL" id="NBI52504.1"/>
    </source>
</evidence>
<comment type="caution">
    <text evidence="8">The sequence shown here is derived from an EMBL/GenBank/DDBJ whole genome shotgun (WGS) entry which is preliminary data.</text>
</comment>
<dbReference type="InterPro" id="IPR050448">
    <property type="entry name" value="OpgB/LTA_synthase_biosynth"/>
</dbReference>
<proteinExistence type="predicted"/>
<feature type="transmembrane region" description="Helical" evidence="6">
    <location>
        <begin position="147"/>
        <end position="167"/>
    </location>
</feature>
<evidence type="ECO:0000256" key="6">
    <source>
        <dbReference type="SAM" id="Phobius"/>
    </source>
</evidence>
<dbReference type="InterPro" id="IPR017850">
    <property type="entry name" value="Alkaline_phosphatase_core_sf"/>
</dbReference>
<protein>
    <recommendedName>
        <fullName evidence="7">Sulfatase N-terminal domain-containing protein</fullName>
    </recommendedName>
</protein>
<gene>
    <name evidence="8" type="ORF">EIZ48_07950</name>
</gene>
<keyword evidence="4 6" id="KW-1133">Transmembrane helix</keyword>
<feature type="transmembrane region" description="Helical" evidence="6">
    <location>
        <begin position="12"/>
        <end position="31"/>
    </location>
</feature>
<reference evidence="8 9" key="1">
    <citation type="journal article" date="2017" name="Int. J. Syst. Evol. Microbiol.">
        <title>Photobacterium alginatilyticum sp. nov., a marine bacterium isolated from bottom seawater.</title>
        <authorList>
            <person name="Wang X."/>
            <person name="Wang Y."/>
            <person name="Yang X."/>
            <person name="Sun H."/>
            <person name="Li B."/>
            <person name="Zhang X.H."/>
        </authorList>
    </citation>
    <scope>NUCLEOTIDE SEQUENCE [LARGE SCALE GENOMIC DNA]</scope>
    <source>
        <strain evidence="8 9">P03D4</strain>
    </source>
</reference>
<evidence type="ECO:0000256" key="4">
    <source>
        <dbReference type="ARBA" id="ARBA00022989"/>
    </source>
</evidence>
<dbReference type="Proteomes" id="UP000738517">
    <property type="component" value="Unassembled WGS sequence"/>
</dbReference>
<sequence length="681" mass="76795">MFSFYTFIRNHPWLSAIFGVTTAVQVIELILMNRKFGLFTPSFLQPYSIDTFLDRVLFFIATVYSDLLLFGAISIFFMLIAVLLRKSQIVFAYHFFFIAVTISLLAVIAKYKVLSYMSDTINFTIAKNIAGGSILSAMSYVADEAAIMLIFLFIALILYWVGYQLVLGKVQRGVCPEGATGTFPFKRIVYSYGSLFIGFVFVVAITLRYDNVRYGVVKKNSYALLTAVLDSASDFDQDGYGYFSFPEDLAMFDAAIHPGAVDIPGNDVDEDMLLGDFKLQNVDYELDYSNVVPVFDYVFLIILESTRADVLETKVNNQIVSPNLLRISQQGTVFPNAYSHTGFTASSLKAIFNGELTSPQHQLSLFEILKKIGYEVNVISGQAESFANISQETNMRATAAHFFDAETNIEERVYANTSLGSLRLSEDVVVRAINGQLDTLKGRGKQFFYINLQAAHFPYHYEGMKNLLNIAPIPRSQISLTNKTWLEDTYWNAVAAADDALGQLLSRLHMLGIYDQSLIVVTADHGESLFDDGVLGHGHKINDQQLKVPLVTNMQIEPITKPIGQTDIRELLLDLIGQDTDMTLINRKLAGRQAVFHVIGGISSPVQISHTYSDDRLVFDFRTRKVMFESTGRWQLIDDVVEQPRELEMLRELVFEWEKLNYRNSTEQSPEFPEGRLVHSH</sequence>
<dbReference type="RefSeq" id="WP_160649915.1">
    <property type="nucleotide sequence ID" value="NZ_RSEJ01000006.1"/>
</dbReference>
<dbReference type="SUPFAM" id="SSF53649">
    <property type="entry name" value="Alkaline phosphatase-like"/>
    <property type="match status" value="1"/>
</dbReference>
<keyword evidence="9" id="KW-1185">Reference proteome</keyword>
<keyword evidence="3 6" id="KW-0812">Transmembrane</keyword>
<feature type="transmembrane region" description="Helical" evidence="6">
    <location>
        <begin position="188"/>
        <end position="209"/>
    </location>
</feature>
<evidence type="ECO:0000256" key="1">
    <source>
        <dbReference type="ARBA" id="ARBA00004651"/>
    </source>
</evidence>
<dbReference type="Gene3D" id="3.40.720.10">
    <property type="entry name" value="Alkaline Phosphatase, subunit A"/>
    <property type="match status" value="1"/>
</dbReference>
<keyword evidence="2" id="KW-1003">Cell membrane</keyword>
<organism evidence="8 9">
    <name type="scientific">Photobacterium alginatilyticum</name>
    <dbReference type="NCBI Taxonomy" id="1775171"/>
    <lineage>
        <taxon>Bacteria</taxon>
        <taxon>Pseudomonadati</taxon>
        <taxon>Pseudomonadota</taxon>
        <taxon>Gammaproteobacteria</taxon>
        <taxon>Vibrionales</taxon>
        <taxon>Vibrionaceae</taxon>
        <taxon>Photobacterium</taxon>
    </lineage>
</organism>
<evidence type="ECO:0000313" key="9">
    <source>
        <dbReference type="Proteomes" id="UP000738517"/>
    </source>
</evidence>
<dbReference type="Pfam" id="PF00884">
    <property type="entry name" value="Sulfatase"/>
    <property type="match status" value="1"/>
</dbReference>
<evidence type="ECO:0000256" key="3">
    <source>
        <dbReference type="ARBA" id="ARBA00022692"/>
    </source>
</evidence>
<dbReference type="EMBL" id="RSEJ01000006">
    <property type="protein sequence ID" value="NBI52504.1"/>
    <property type="molecule type" value="Genomic_DNA"/>
</dbReference>
<feature type="transmembrane region" description="Helical" evidence="6">
    <location>
        <begin position="52"/>
        <end position="84"/>
    </location>
</feature>
<evidence type="ECO:0000259" key="7">
    <source>
        <dbReference type="Pfam" id="PF00884"/>
    </source>
</evidence>
<dbReference type="InterPro" id="IPR000917">
    <property type="entry name" value="Sulfatase_N"/>
</dbReference>
<evidence type="ECO:0000256" key="5">
    <source>
        <dbReference type="ARBA" id="ARBA00023136"/>
    </source>
</evidence>
<keyword evidence="5 6" id="KW-0472">Membrane</keyword>
<feature type="domain" description="Sulfatase N-terminal" evidence="7">
    <location>
        <begin position="298"/>
        <end position="551"/>
    </location>
</feature>
<dbReference type="PANTHER" id="PTHR47371:SF3">
    <property type="entry name" value="PHOSPHOGLYCEROL TRANSFERASE I"/>
    <property type="match status" value="1"/>
</dbReference>
<feature type="transmembrane region" description="Helical" evidence="6">
    <location>
        <begin position="90"/>
        <end position="109"/>
    </location>
</feature>
<comment type="subcellular location">
    <subcellularLocation>
        <location evidence="1">Cell membrane</location>
        <topology evidence="1">Multi-pass membrane protein</topology>
    </subcellularLocation>
</comment>
<accession>A0ABW9YH90</accession>